<gene>
    <name evidence="5" type="primary">mug</name>
    <name evidence="5" type="ORF">G5S42_05000</name>
</gene>
<feature type="domain" description="Uracil-DNA glycosylase-like" evidence="4">
    <location>
        <begin position="26"/>
        <end position="184"/>
    </location>
</feature>
<evidence type="ECO:0000256" key="2">
    <source>
        <dbReference type="ARBA" id="ARBA00022801"/>
    </source>
</evidence>
<evidence type="ECO:0000256" key="1">
    <source>
        <dbReference type="ARBA" id="ARBA00022763"/>
    </source>
</evidence>
<keyword evidence="1" id="KW-0227">DNA damage</keyword>
<evidence type="ECO:0000313" key="6">
    <source>
        <dbReference type="Proteomes" id="UP000594380"/>
    </source>
</evidence>
<evidence type="ECO:0000313" key="5">
    <source>
        <dbReference type="EMBL" id="NUX99101.1"/>
    </source>
</evidence>
<sequence length="193" mass="21022">MRNSESIAELSDVSPIANDDAAQSLPDVIGPGLSILFCGINPGLLAASTGHHFAGRGNRFWRVLHRAGFTQEEFRPENDRQLLNGGYGLTAAVARPTASADQLSKAEVQAAAAQFEQKIRHYAPRFIAFLGKVALAEMSGQREIEWGLQARNFGGARVWVLPNPSGLNRSFSLDALVSAYRELRIAAELTRFD</sequence>
<comment type="caution">
    <text evidence="5">The sequence shown here is derived from an EMBL/GenBank/DDBJ whole genome shotgun (WGS) entry which is preliminary data.</text>
</comment>
<dbReference type="SMART" id="SM00986">
    <property type="entry name" value="UDG"/>
    <property type="match status" value="1"/>
</dbReference>
<dbReference type="GO" id="GO:0006285">
    <property type="term" value="P:base-excision repair, AP site formation"/>
    <property type="evidence" value="ECO:0007669"/>
    <property type="project" value="InterPro"/>
</dbReference>
<dbReference type="NCBIfam" id="NF007570">
    <property type="entry name" value="PRK10201.1"/>
    <property type="match status" value="1"/>
</dbReference>
<dbReference type="InterPro" id="IPR036895">
    <property type="entry name" value="Uracil-DNA_glycosylase-like_sf"/>
</dbReference>
<proteinExistence type="predicted"/>
<dbReference type="SMART" id="SM00987">
    <property type="entry name" value="UreE_C"/>
    <property type="match status" value="1"/>
</dbReference>
<evidence type="ECO:0000259" key="4">
    <source>
        <dbReference type="SMART" id="SM00986"/>
    </source>
</evidence>
<name>A0A7Y6MWV5_9BURK</name>
<accession>A0A7Y6MWV5</accession>
<keyword evidence="2 5" id="KW-0378">Hydrolase</keyword>
<protein>
    <submittedName>
        <fullName evidence="5">G/U mismatch-specific DNA glycosylase</fullName>
        <ecNumber evidence="5">3.2.2.28</ecNumber>
    </submittedName>
</protein>
<reference evidence="5 6" key="1">
    <citation type="submission" date="2020-02" db="EMBL/GenBank/DDBJ databases">
        <title>Paraburkholderia simonii sp. nov. and Paraburkholderia youngii sp. nov. Brazilian and Mexican Mimosa-associated rhizobia.</title>
        <authorList>
            <person name="Mavima L."/>
            <person name="Beukes C.W."/>
            <person name="Chan W.Y."/>
            <person name="Palmer M."/>
            <person name="De Meyer S.E."/>
            <person name="James E.K."/>
            <person name="Venter S.N."/>
            <person name="Steenkamp E.T."/>
        </authorList>
    </citation>
    <scope>NUCLEOTIDE SEQUENCE [LARGE SCALE GENOMIC DNA]</scope>
    <source>
        <strain evidence="5 6">JPY169</strain>
    </source>
</reference>
<dbReference type="AlphaFoldDB" id="A0A7Y6MWV5"/>
<dbReference type="Proteomes" id="UP000594380">
    <property type="component" value="Unassembled WGS sequence"/>
</dbReference>
<keyword evidence="5" id="KW-0326">Glycosidase</keyword>
<dbReference type="SUPFAM" id="SSF52141">
    <property type="entry name" value="Uracil-DNA glycosylase-like"/>
    <property type="match status" value="1"/>
</dbReference>
<dbReference type="Pfam" id="PF03167">
    <property type="entry name" value="UDG"/>
    <property type="match status" value="1"/>
</dbReference>
<dbReference type="GO" id="GO:0004844">
    <property type="term" value="F:uracil DNA N-glycosylase activity"/>
    <property type="evidence" value="ECO:0007669"/>
    <property type="project" value="TreeGrafter"/>
</dbReference>
<dbReference type="Gene3D" id="3.40.470.10">
    <property type="entry name" value="Uracil-DNA glycosylase-like domain"/>
    <property type="match status" value="1"/>
</dbReference>
<dbReference type="InterPro" id="IPR015637">
    <property type="entry name" value="MUG/TDG"/>
</dbReference>
<dbReference type="EMBL" id="JAALDK010000001">
    <property type="protein sequence ID" value="NUX99101.1"/>
    <property type="molecule type" value="Genomic_DNA"/>
</dbReference>
<dbReference type="InterPro" id="IPR005122">
    <property type="entry name" value="Uracil-DNA_glycosylase-like"/>
</dbReference>
<dbReference type="PANTHER" id="PTHR12159">
    <property type="entry name" value="G/T AND G/U MISMATCH-SPECIFIC DNA GLYCOSYLASE"/>
    <property type="match status" value="1"/>
</dbReference>
<organism evidence="5 6">
    <name type="scientific">Paraburkholderia youngii</name>
    <dbReference type="NCBI Taxonomy" id="2782701"/>
    <lineage>
        <taxon>Bacteria</taxon>
        <taxon>Pseudomonadati</taxon>
        <taxon>Pseudomonadota</taxon>
        <taxon>Betaproteobacteria</taxon>
        <taxon>Burkholderiales</taxon>
        <taxon>Burkholderiaceae</taxon>
        <taxon>Paraburkholderia</taxon>
    </lineage>
</organism>
<evidence type="ECO:0000256" key="3">
    <source>
        <dbReference type="ARBA" id="ARBA00023204"/>
    </source>
</evidence>
<dbReference type="EC" id="3.2.2.28" evidence="5"/>
<dbReference type="GO" id="GO:0008263">
    <property type="term" value="F:pyrimidine-specific mismatch base pair DNA N-glycosylase activity"/>
    <property type="evidence" value="ECO:0007669"/>
    <property type="project" value="TreeGrafter"/>
</dbReference>
<dbReference type="PANTHER" id="PTHR12159:SF9">
    <property type="entry name" value="G_T MISMATCH-SPECIFIC THYMINE DNA GLYCOSYLASE"/>
    <property type="match status" value="1"/>
</dbReference>
<keyword evidence="3" id="KW-0234">DNA repair</keyword>
<dbReference type="CDD" id="cd10028">
    <property type="entry name" value="UDG-F2_TDG_MUG"/>
    <property type="match status" value="1"/>
</dbReference>